<dbReference type="SUPFAM" id="SSF46785">
    <property type="entry name" value="Winged helix' DNA-binding domain"/>
    <property type="match status" value="1"/>
</dbReference>
<dbReference type="PANTHER" id="PTHR39168:SF1">
    <property type="entry name" value="TRANSCRIPTIONAL REGULATORY PROTEIN"/>
    <property type="match status" value="1"/>
</dbReference>
<dbReference type="PANTHER" id="PTHR39168">
    <property type="entry name" value="TRANSCRIPTIONAL REGULATOR-RELATED"/>
    <property type="match status" value="1"/>
</dbReference>
<dbReference type="Proteomes" id="UP000233786">
    <property type="component" value="Unassembled WGS sequence"/>
</dbReference>
<dbReference type="InterPro" id="IPR036388">
    <property type="entry name" value="WH-like_DNA-bd_sf"/>
</dbReference>
<dbReference type="GO" id="GO:0046686">
    <property type="term" value="P:response to cadmium ion"/>
    <property type="evidence" value="ECO:0007669"/>
    <property type="project" value="TreeGrafter"/>
</dbReference>
<dbReference type="InterPro" id="IPR011991">
    <property type="entry name" value="ArsR-like_HTH"/>
</dbReference>
<proteinExistence type="predicted"/>
<dbReference type="Pfam" id="PF12840">
    <property type="entry name" value="HTH_20"/>
    <property type="match status" value="1"/>
</dbReference>
<name>A0A2N3XU15_SACSN</name>
<evidence type="ECO:0000313" key="2">
    <source>
        <dbReference type="EMBL" id="PKW14090.1"/>
    </source>
</evidence>
<evidence type="ECO:0000259" key="1">
    <source>
        <dbReference type="PROSITE" id="PS50987"/>
    </source>
</evidence>
<dbReference type="InterPro" id="IPR001845">
    <property type="entry name" value="HTH_ArsR_DNA-bd_dom"/>
</dbReference>
<dbReference type="SMART" id="SM00418">
    <property type="entry name" value="HTH_ARSR"/>
    <property type="match status" value="1"/>
</dbReference>
<protein>
    <submittedName>
        <fullName evidence="2">ArsR family transcriptional regulator</fullName>
    </submittedName>
</protein>
<comment type="caution">
    <text evidence="2">The sequence shown here is derived from an EMBL/GenBank/DDBJ whole genome shotgun (WGS) entry which is preliminary data.</text>
</comment>
<keyword evidence="3" id="KW-1185">Reference proteome</keyword>
<sequence>MPAETSPPQNGGMTMARDVAQLAGLLADPTRAAFCLAMLDGRAWTATELAAHAGVAASTASEHLNRLVAGGLLVERRQGRHRYVQLANSQAADLLEAFIGHLGPSREQPRGLRAVGASAALARGRTCYDHLAGRLGVVIADGMTNAGLLNQTEGFAMTDAGVDWLTGTLGIAAADLRGTRRPLARACLDWTERRSHLAGAAGAHLLRRFVENGWIKRIGTGRAVRLTPSGTTALRDLLAIDATTYDLA</sequence>
<gene>
    <name evidence="2" type="ORF">A8926_1673</name>
</gene>
<dbReference type="GO" id="GO:0010288">
    <property type="term" value="P:response to lead ion"/>
    <property type="evidence" value="ECO:0007669"/>
    <property type="project" value="TreeGrafter"/>
</dbReference>
<evidence type="ECO:0000313" key="3">
    <source>
        <dbReference type="Proteomes" id="UP000233786"/>
    </source>
</evidence>
<dbReference type="PROSITE" id="PS50987">
    <property type="entry name" value="HTH_ARSR_2"/>
    <property type="match status" value="1"/>
</dbReference>
<dbReference type="EMBL" id="PJNB01000001">
    <property type="protein sequence ID" value="PKW14090.1"/>
    <property type="molecule type" value="Genomic_DNA"/>
</dbReference>
<dbReference type="CDD" id="cd00090">
    <property type="entry name" value="HTH_ARSR"/>
    <property type="match status" value="1"/>
</dbReference>
<dbReference type="STRING" id="994479.GCA_000194155_04381"/>
<feature type="domain" description="HTH arsR-type" evidence="1">
    <location>
        <begin position="11"/>
        <end position="106"/>
    </location>
</feature>
<accession>A0A2N3XU15</accession>
<dbReference type="GO" id="GO:0032791">
    <property type="term" value="F:lead ion binding"/>
    <property type="evidence" value="ECO:0007669"/>
    <property type="project" value="TreeGrafter"/>
</dbReference>
<dbReference type="InterPro" id="IPR052543">
    <property type="entry name" value="HTH_Metal-responsive_Reg"/>
</dbReference>
<dbReference type="GO" id="GO:0003700">
    <property type="term" value="F:DNA-binding transcription factor activity"/>
    <property type="evidence" value="ECO:0007669"/>
    <property type="project" value="InterPro"/>
</dbReference>
<reference evidence="2" key="1">
    <citation type="submission" date="2017-12" db="EMBL/GenBank/DDBJ databases">
        <title>Sequencing the genomes of 1000 Actinobacteria strains.</title>
        <authorList>
            <person name="Klenk H.-P."/>
        </authorList>
    </citation>
    <scope>NUCLEOTIDE SEQUENCE [LARGE SCALE GENOMIC DNA]</scope>
    <source>
        <strain evidence="2">DSM 44228</strain>
    </source>
</reference>
<dbReference type="AlphaFoldDB" id="A0A2N3XU15"/>
<dbReference type="Gene3D" id="1.10.10.10">
    <property type="entry name" value="Winged helix-like DNA-binding domain superfamily/Winged helix DNA-binding domain"/>
    <property type="match status" value="1"/>
</dbReference>
<dbReference type="InterPro" id="IPR036390">
    <property type="entry name" value="WH_DNA-bd_sf"/>
</dbReference>
<dbReference type="GO" id="GO:0097063">
    <property type="term" value="F:cadmium ion sensor activity"/>
    <property type="evidence" value="ECO:0007669"/>
    <property type="project" value="TreeGrafter"/>
</dbReference>
<organism evidence="2 3">
    <name type="scientific">Saccharopolyspora spinosa</name>
    <dbReference type="NCBI Taxonomy" id="60894"/>
    <lineage>
        <taxon>Bacteria</taxon>
        <taxon>Bacillati</taxon>
        <taxon>Actinomycetota</taxon>
        <taxon>Actinomycetes</taxon>
        <taxon>Pseudonocardiales</taxon>
        <taxon>Pseudonocardiaceae</taxon>
        <taxon>Saccharopolyspora</taxon>
    </lineage>
</organism>
<dbReference type="GO" id="GO:0003677">
    <property type="term" value="F:DNA binding"/>
    <property type="evidence" value="ECO:0007669"/>
    <property type="project" value="TreeGrafter"/>
</dbReference>